<dbReference type="Proteomes" id="UP000002212">
    <property type="component" value="Chromosome"/>
</dbReference>
<evidence type="ECO:0000313" key="7">
    <source>
        <dbReference type="Proteomes" id="UP000002212"/>
    </source>
</evidence>
<evidence type="ECO:0000256" key="3">
    <source>
        <dbReference type="ARBA" id="ARBA00023002"/>
    </source>
</evidence>
<dbReference type="InterPro" id="IPR001613">
    <property type="entry name" value="Flavin_amine_oxidase"/>
</dbReference>
<dbReference type="STRING" id="632772.ROP_01030"/>
<dbReference type="InterPro" id="IPR036188">
    <property type="entry name" value="FAD/NAD-bd_sf"/>
</dbReference>
<dbReference type="KEGG" id="rop:ROP_01030"/>
<dbReference type="Gene3D" id="3.50.50.60">
    <property type="entry name" value="FAD/NAD(P)-binding domain"/>
    <property type="match status" value="1"/>
</dbReference>
<accession>C1ASA1</accession>
<dbReference type="PANTHER" id="PTHR43563">
    <property type="entry name" value="AMINE OXIDASE"/>
    <property type="match status" value="1"/>
</dbReference>
<evidence type="ECO:0000313" key="6">
    <source>
        <dbReference type="EMBL" id="BAH48350.1"/>
    </source>
</evidence>
<dbReference type="Gene3D" id="3.90.660.10">
    <property type="match status" value="1"/>
</dbReference>
<dbReference type="InterPro" id="IPR050703">
    <property type="entry name" value="Flavin_MAO"/>
</dbReference>
<feature type="binding site" evidence="4">
    <location>
        <position position="196"/>
    </location>
    <ligand>
        <name>substrate</name>
    </ligand>
</feature>
<name>C1ASA1_RHOOB</name>
<dbReference type="PATRIC" id="fig|632772.20.peg.123"/>
<dbReference type="EMBL" id="AP011115">
    <property type="protein sequence ID" value="BAH48350.1"/>
    <property type="molecule type" value="Genomic_DNA"/>
</dbReference>
<dbReference type="PANTHER" id="PTHR43563:SF1">
    <property type="entry name" value="AMINE OXIDASE [FLAVIN-CONTAINING] B"/>
    <property type="match status" value="1"/>
</dbReference>
<comment type="similarity">
    <text evidence="2">Belongs to the flavin monoamine oxidase family.</text>
</comment>
<dbReference type="GO" id="GO:0016491">
    <property type="term" value="F:oxidoreductase activity"/>
    <property type="evidence" value="ECO:0007669"/>
    <property type="project" value="UniProtKB-KW"/>
</dbReference>
<evidence type="ECO:0000256" key="1">
    <source>
        <dbReference type="ARBA" id="ARBA00001974"/>
    </source>
</evidence>
<feature type="binding site" evidence="4">
    <location>
        <position position="283"/>
    </location>
    <ligand>
        <name>FAD</name>
        <dbReference type="ChEBI" id="CHEBI:57692"/>
    </ligand>
</feature>
<dbReference type="OrthoDB" id="337830at2"/>
<evidence type="ECO:0000256" key="4">
    <source>
        <dbReference type="PIRSR" id="PIRSR601613-1"/>
    </source>
</evidence>
<proteinExistence type="inferred from homology"/>
<organism evidence="6 7">
    <name type="scientific">Rhodococcus opacus (strain B4)</name>
    <dbReference type="NCBI Taxonomy" id="632772"/>
    <lineage>
        <taxon>Bacteria</taxon>
        <taxon>Bacillati</taxon>
        <taxon>Actinomycetota</taxon>
        <taxon>Actinomycetes</taxon>
        <taxon>Mycobacteriales</taxon>
        <taxon>Nocardiaceae</taxon>
        <taxon>Rhodococcus</taxon>
    </lineage>
</organism>
<reference evidence="6 7" key="1">
    <citation type="submission" date="2009-03" db="EMBL/GenBank/DDBJ databases">
        <title>Comparison of the complete genome sequences of Rhodococcus erythropolis PR4 and Rhodococcus opacus B4.</title>
        <authorList>
            <person name="Takarada H."/>
            <person name="Sekine M."/>
            <person name="Hosoyama A."/>
            <person name="Yamada R."/>
            <person name="Fujisawa T."/>
            <person name="Omata S."/>
            <person name="Shimizu A."/>
            <person name="Tsukatani N."/>
            <person name="Tanikawa S."/>
            <person name="Fujita N."/>
            <person name="Harayama S."/>
        </authorList>
    </citation>
    <scope>NUCLEOTIDE SEQUENCE [LARGE SCALE GENOMIC DNA]</scope>
    <source>
        <strain evidence="6 7">B4</strain>
    </source>
</reference>
<evidence type="ECO:0000259" key="5">
    <source>
        <dbReference type="Pfam" id="PF01593"/>
    </source>
</evidence>
<comment type="cofactor">
    <cofactor evidence="1">
        <name>FAD</name>
        <dbReference type="ChEBI" id="CHEBI:57692"/>
    </cofactor>
</comment>
<dbReference type="RefSeq" id="WP_012687359.1">
    <property type="nucleotide sequence ID" value="NC_012522.1"/>
</dbReference>
<dbReference type="Gene3D" id="1.10.405.10">
    <property type="entry name" value="Guanine Nucleotide Dissociation Inhibitor, domain 1"/>
    <property type="match status" value="1"/>
</dbReference>
<evidence type="ECO:0000256" key="2">
    <source>
        <dbReference type="ARBA" id="ARBA00005995"/>
    </source>
</evidence>
<feature type="domain" description="Amine oxidase" evidence="5">
    <location>
        <begin position="55"/>
        <end position="306"/>
    </location>
</feature>
<protein>
    <submittedName>
        <fullName evidence="6">Putative flavin-containing amine oxidase</fullName>
    </submittedName>
</protein>
<dbReference type="InterPro" id="IPR002937">
    <property type="entry name" value="Amino_oxidase"/>
</dbReference>
<sequence length="313" mass="33758">MTFMSWVTRTTKTVFARTLWSIIGALTIGSQPGEMSLLYVLRHVRALGGMDSLFASLSGGNERSFTGGSARLAEMMAADLGDRLAVDCPISSVRYHDQSVEVTTVEGEVLRARHVIIAMSPADRESIRFDPPLPAAHRTLGERMSMAHAYKVHVVYSSPFWRDRGLNGSIMTDTGPLILTFDDTPPDSQEGVIVGFGRADGGPNCYLPDAMPSDPAERKRAVLAGLARACGEQAMSPTEYHEFDWTQEPYTVGCIPVWPPGLVTAVGAGFTDPVGPLHWAGSELSPRWAGTMEGAIVTGERAATEVVVRMCTG</sequence>
<gene>
    <name evidence="6" type="ordered locus">ROP_01030</name>
</gene>
<dbReference type="SUPFAM" id="SSF54373">
    <property type="entry name" value="FAD-linked reductases, C-terminal domain"/>
    <property type="match status" value="1"/>
</dbReference>
<dbReference type="Pfam" id="PF01593">
    <property type="entry name" value="Amino_oxidase"/>
    <property type="match status" value="1"/>
</dbReference>
<dbReference type="AlphaFoldDB" id="C1ASA1"/>
<dbReference type="SUPFAM" id="SSF51905">
    <property type="entry name" value="FAD/NAD(P)-binding domain"/>
    <property type="match status" value="1"/>
</dbReference>
<dbReference type="PRINTS" id="PR00757">
    <property type="entry name" value="AMINEOXDASEF"/>
</dbReference>
<keyword evidence="3" id="KW-0560">Oxidoreductase</keyword>
<dbReference type="HOGENOM" id="CLU_004498_0_0_11"/>